<evidence type="ECO:0000256" key="8">
    <source>
        <dbReference type="PROSITE-ProRule" id="PRU00175"/>
    </source>
</evidence>
<proteinExistence type="inferred from homology"/>
<evidence type="ECO:0000256" key="10">
    <source>
        <dbReference type="SAM" id="MobiDB-lite"/>
    </source>
</evidence>
<keyword evidence="6 8" id="KW-0863">Zinc-finger</keyword>
<feature type="non-terminal residue" evidence="12">
    <location>
        <position position="1"/>
    </location>
</feature>
<dbReference type="InterPro" id="IPR048409">
    <property type="entry name" value="DTX3L_KH-like"/>
</dbReference>
<feature type="compositionally biased region" description="Polar residues" evidence="10">
    <location>
        <begin position="103"/>
        <end position="117"/>
    </location>
</feature>
<evidence type="ECO:0000256" key="6">
    <source>
        <dbReference type="ARBA" id="ARBA00022771"/>
    </source>
</evidence>
<dbReference type="InterPro" id="IPR039396">
    <property type="entry name" value="Deltex_C"/>
</dbReference>
<dbReference type="InterPro" id="IPR012677">
    <property type="entry name" value="Nucleotide-bd_a/b_plait_sf"/>
</dbReference>
<dbReference type="GO" id="GO:0016874">
    <property type="term" value="F:ligase activity"/>
    <property type="evidence" value="ECO:0007669"/>
    <property type="project" value="UniProtKB-KW"/>
</dbReference>
<dbReference type="InterPro" id="IPR039398">
    <property type="entry name" value="Deltex_fam"/>
</dbReference>
<dbReference type="PROSITE" id="PS50089">
    <property type="entry name" value="ZF_RING_2"/>
    <property type="match status" value="1"/>
</dbReference>
<dbReference type="InterPro" id="IPR017907">
    <property type="entry name" value="Znf_RING_CS"/>
</dbReference>
<dbReference type="Gene3D" id="3.30.40.10">
    <property type="entry name" value="Zinc/RING finger domain, C3HC4 (zinc finger)"/>
    <property type="match status" value="1"/>
</dbReference>
<evidence type="ECO:0000256" key="1">
    <source>
        <dbReference type="ARBA" id="ARBA00000900"/>
    </source>
</evidence>
<dbReference type="GO" id="GO:0007219">
    <property type="term" value="P:Notch signaling pathway"/>
    <property type="evidence" value="ECO:0007669"/>
    <property type="project" value="InterPro"/>
</dbReference>
<dbReference type="UniPathway" id="UPA00143"/>
<dbReference type="Gene3D" id="3.30.390.130">
    <property type="match status" value="1"/>
</dbReference>
<feature type="non-terminal residue" evidence="12">
    <location>
        <position position="720"/>
    </location>
</feature>
<keyword evidence="12" id="KW-0436">Ligase</keyword>
<comment type="similarity">
    <text evidence="3 9">Belongs to the Deltex family.</text>
</comment>
<keyword evidence="13" id="KW-1185">Reference proteome</keyword>
<dbReference type="Pfam" id="PF21718">
    <property type="entry name" value="KH_DTX3L"/>
    <property type="match status" value="2"/>
</dbReference>
<comment type="pathway">
    <text evidence="2 9">Protein modification; protein ubiquitination.</text>
</comment>
<evidence type="ECO:0000256" key="7">
    <source>
        <dbReference type="ARBA" id="ARBA00022833"/>
    </source>
</evidence>
<dbReference type="Gene3D" id="3.30.70.330">
    <property type="match status" value="1"/>
</dbReference>
<feature type="region of interest" description="Disordered" evidence="10">
    <location>
        <begin position="103"/>
        <end position="127"/>
    </location>
</feature>
<dbReference type="SMART" id="SM00184">
    <property type="entry name" value="RING"/>
    <property type="match status" value="1"/>
</dbReference>
<keyword evidence="9" id="KW-0963">Cytoplasm</keyword>
<feature type="domain" description="RING-type" evidence="11">
    <location>
        <begin position="563"/>
        <end position="602"/>
    </location>
</feature>
<dbReference type="EC" id="2.3.2.27" evidence="9"/>
<name>A0A7K7MGP4_9PASS</name>
<organism evidence="12 13">
    <name type="scientific">Brachypodius melanocephalos</name>
    <name type="common">black-headed bulbul</name>
    <dbReference type="NCBI Taxonomy" id="3235156"/>
    <lineage>
        <taxon>Eukaryota</taxon>
        <taxon>Metazoa</taxon>
        <taxon>Chordata</taxon>
        <taxon>Craniata</taxon>
        <taxon>Vertebrata</taxon>
        <taxon>Euteleostomi</taxon>
        <taxon>Archelosauria</taxon>
        <taxon>Archosauria</taxon>
        <taxon>Dinosauria</taxon>
        <taxon>Saurischia</taxon>
        <taxon>Theropoda</taxon>
        <taxon>Coelurosauria</taxon>
        <taxon>Aves</taxon>
        <taxon>Neognathae</taxon>
        <taxon>Neoaves</taxon>
        <taxon>Telluraves</taxon>
        <taxon>Australaves</taxon>
        <taxon>Passeriformes</taxon>
        <taxon>Sylvioidea</taxon>
        <taxon>Pycnonotidae</taxon>
        <taxon>Brachypodius</taxon>
    </lineage>
</organism>
<comment type="caution">
    <text evidence="12">The sequence shown here is derived from an EMBL/GenBank/DDBJ whole genome shotgun (WGS) entry which is preliminary data.</text>
</comment>
<evidence type="ECO:0000256" key="9">
    <source>
        <dbReference type="RuleBase" id="RU367105"/>
    </source>
</evidence>
<comment type="catalytic activity">
    <reaction evidence="1 9">
        <text>S-ubiquitinyl-[E2 ubiquitin-conjugating enzyme]-L-cysteine + [acceptor protein]-L-lysine = [E2 ubiquitin-conjugating enzyme]-L-cysteine + N(6)-ubiquitinyl-[acceptor protein]-L-lysine.</text>
        <dbReference type="EC" id="2.3.2.27"/>
    </reaction>
</comment>
<dbReference type="GO" id="GO:0008270">
    <property type="term" value="F:zinc ion binding"/>
    <property type="evidence" value="ECO:0007669"/>
    <property type="project" value="UniProtKB-KW"/>
</dbReference>
<sequence>RGIVAAAPLLVRVSPAPAAGEKANLKLQAYFQSGKRSGGGECNVRAGPKPGTYWVDFFKEQDRKSVESRTKHTLELGAKSLEIVILPGEGDAGKGRLPVQASASHNNVTASPSLPQQEQRDNDGCGATAKEDLTKKIFLTVSATLNTSMFTEDQREKITIMCPNLKREGNPGMDGSEKLTGDFTDIEKAYHYFEDILAGKDPNHDFSHSECKNGLKDENGLNTEEMGEFTVVTALYEYFSHTRKEEIKELYKRFGACIRIKGHDEDNTLIYISSNKSPALLQAAGDFFIQTFQETTKDLTQEKVPITNSSTLKETIIKLNERFRNLLAKEEENELLLRGPGSEILAALKFLAKEGENSQVEKNMKISSEWYQYRNGIEVDASLFKLLETILSKEIENINGKFDTLVEIKENSYGQKVIIFSPKPKTSDMSSHATESFINAFQNASAMLREKIINTRLSEDQKKTLNLLINTKRIEDFNVKLKKKDDKLIINGLPDQLYAAEKYIKTLLNIEDSTQTKNRAALSSDLSSQEATGASKKSIVRQKNNLSSEGQTQAKTEGNEDECPICRDRIKNKETLEKCKHAFCKTCIDRAMTYKQACPVCNTVCGVLTGNQPEGTMSTKTIKLSLPGYPSCDTIQIDYVMKGGIQTSSHPNPGQHYGPTHRIAYLPDNEEGREILQLFKKAFKQKLIFTVGQSRTTGQQNVITWNDIHHKTSIEGGPTQ</sequence>
<dbReference type="SUPFAM" id="SSF57850">
    <property type="entry name" value="RING/U-box"/>
    <property type="match status" value="1"/>
</dbReference>
<dbReference type="GO" id="GO:0005737">
    <property type="term" value="C:cytoplasm"/>
    <property type="evidence" value="ECO:0007669"/>
    <property type="project" value="UniProtKB-SubCell"/>
</dbReference>
<gene>
    <name evidence="12" type="primary">Dtx3l_0</name>
    <name evidence="12" type="ORF">BRAATR_R07835</name>
</gene>
<dbReference type="InterPro" id="IPR048418">
    <property type="entry name" value="DTX3L_a/b_dom"/>
</dbReference>
<dbReference type="Pfam" id="PF18102">
    <property type="entry name" value="DTC"/>
    <property type="match status" value="1"/>
</dbReference>
<dbReference type="GO" id="GO:0016567">
    <property type="term" value="P:protein ubiquitination"/>
    <property type="evidence" value="ECO:0007669"/>
    <property type="project" value="UniProtKB-UniRule"/>
</dbReference>
<comment type="subcellular location">
    <subcellularLocation>
        <location evidence="9">Cytoplasm</location>
    </subcellularLocation>
</comment>
<dbReference type="InterPro" id="IPR013083">
    <property type="entry name" value="Znf_RING/FYVE/PHD"/>
</dbReference>
<keyword evidence="4 9" id="KW-0808">Transferase</keyword>
<evidence type="ECO:0000256" key="2">
    <source>
        <dbReference type="ARBA" id="ARBA00004906"/>
    </source>
</evidence>
<accession>A0A7K7MGP4</accession>
<feature type="compositionally biased region" description="Basic and acidic residues" evidence="10">
    <location>
        <begin position="118"/>
        <end position="127"/>
    </location>
</feature>
<dbReference type="AlphaFoldDB" id="A0A7K7MGP4"/>
<feature type="region of interest" description="Disordered" evidence="10">
    <location>
        <begin position="521"/>
        <end position="559"/>
    </location>
</feature>
<dbReference type="InterPro" id="IPR057051">
    <property type="entry name" value="PARP14_RPM_1"/>
</dbReference>
<dbReference type="PROSITE" id="PS00518">
    <property type="entry name" value="ZF_RING_1"/>
    <property type="match status" value="1"/>
</dbReference>
<dbReference type="PANTHER" id="PTHR12622">
    <property type="entry name" value="DELTEX-RELATED"/>
    <property type="match status" value="1"/>
</dbReference>
<dbReference type="Pfam" id="PF23222">
    <property type="entry name" value="RRM_PARP14_1"/>
    <property type="match status" value="1"/>
</dbReference>
<keyword evidence="5 9" id="KW-0479">Metal-binding</keyword>
<evidence type="ECO:0000256" key="5">
    <source>
        <dbReference type="ARBA" id="ARBA00022723"/>
    </source>
</evidence>
<dbReference type="InterPro" id="IPR001841">
    <property type="entry name" value="Znf_RING"/>
</dbReference>
<dbReference type="CDD" id="cd09633">
    <property type="entry name" value="Deltex_C"/>
    <property type="match status" value="1"/>
</dbReference>
<dbReference type="GO" id="GO:0061630">
    <property type="term" value="F:ubiquitin protein ligase activity"/>
    <property type="evidence" value="ECO:0007669"/>
    <property type="project" value="UniProtKB-UniRule"/>
</dbReference>
<evidence type="ECO:0000313" key="13">
    <source>
        <dbReference type="Proteomes" id="UP000540762"/>
    </source>
</evidence>
<reference evidence="12 13" key="1">
    <citation type="submission" date="2019-09" db="EMBL/GenBank/DDBJ databases">
        <title>Bird 10,000 Genomes (B10K) Project - Family phase.</title>
        <authorList>
            <person name="Zhang G."/>
        </authorList>
    </citation>
    <scope>NUCLEOTIDE SEQUENCE [LARGE SCALE GENOMIC DNA]</scope>
    <source>
        <strain evidence="12">OUT-0037</strain>
        <tissue evidence="12">Liver</tissue>
    </source>
</reference>
<dbReference type="Pfam" id="PF21717">
    <property type="entry name" value="DTX3L_a-b"/>
    <property type="match status" value="1"/>
</dbReference>
<dbReference type="InterPro" id="IPR039399">
    <property type="entry name" value="Deltex_C_sf"/>
</dbReference>
<evidence type="ECO:0000256" key="4">
    <source>
        <dbReference type="ARBA" id="ARBA00022679"/>
    </source>
</evidence>
<evidence type="ECO:0000256" key="3">
    <source>
        <dbReference type="ARBA" id="ARBA00009413"/>
    </source>
</evidence>
<keyword evidence="7 9" id="KW-0862">Zinc</keyword>
<dbReference type="Pfam" id="PF13923">
    <property type="entry name" value="zf-C3HC4_2"/>
    <property type="match status" value="1"/>
</dbReference>
<protein>
    <recommendedName>
        <fullName evidence="9">E3 ubiquitin-protein ligase</fullName>
        <ecNumber evidence="9">2.3.2.27</ecNumber>
    </recommendedName>
</protein>
<evidence type="ECO:0000313" key="12">
    <source>
        <dbReference type="EMBL" id="NWZ42340.1"/>
    </source>
</evidence>
<dbReference type="Proteomes" id="UP000540762">
    <property type="component" value="Unassembled WGS sequence"/>
</dbReference>
<dbReference type="EMBL" id="VZSR01003282">
    <property type="protein sequence ID" value="NWZ42340.1"/>
    <property type="molecule type" value="Genomic_DNA"/>
</dbReference>
<evidence type="ECO:0000259" key="11">
    <source>
        <dbReference type="PROSITE" id="PS50089"/>
    </source>
</evidence>
<feature type="compositionally biased region" description="Polar residues" evidence="10">
    <location>
        <begin position="541"/>
        <end position="556"/>
    </location>
</feature>